<reference evidence="1 2" key="1">
    <citation type="submission" date="2019-08" db="EMBL/GenBank/DDBJ databases">
        <authorList>
            <person name="Vazquez-Campos X."/>
        </authorList>
    </citation>
    <scope>NUCLEOTIDE SEQUENCE [LARGE SCALE GENOMIC DNA]</scope>
    <source>
        <strain evidence="1">LFW-283_2</strain>
    </source>
</reference>
<protein>
    <submittedName>
        <fullName evidence="1">Uncharacterized protein</fullName>
    </submittedName>
</protein>
<dbReference type="AlphaFoldDB" id="A0A5E4LRT3"/>
<organism evidence="1 2">
    <name type="scientific">Candidatus Bilamarchaeum dharawalense</name>
    <dbReference type="NCBI Taxonomy" id="2885759"/>
    <lineage>
        <taxon>Archaea</taxon>
        <taxon>Candidatus Micrarchaeota</taxon>
        <taxon>Candidatus Micrarchaeia</taxon>
        <taxon>Candidatus Anstonellales</taxon>
        <taxon>Candidatus Bilamarchaeaceae</taxon>
        <taxon>Candidatus Bilamarchaeum</taxon>
    </lineage>
</organism>
<gene>
    <name evidence="1" type="ORF">LFW2832_00757</name>
</gene>
<sequence length="350" mass="36039">MTESLADRLKKIGLQGKAPVTPVVPAAARVAEKGLTDGLPGGPVPKPEAAPKVVAPVEPEAAPKVVAPVEPEAAPKVVAPVEDILAGFSASSTPSSAPVDIPEPGEVSTRDVVAAVEPPKQSAPAPVEAPKSVAEEKPPLDIDALVAAALAKQRPEFVAGVLQELRQTVIDPFMAGVRNSITSLVDAIEGKVPTEAEPNPAQGLRARLDQLESDVDRAFGTGAESAGIVRAMTVMQVSHYVLGELTANLPKDPKVAGTRADNGLDFGPVVDIARKSGVETTKGILADMTVSANVVAMISAEENTNPTALALPENAALKAQIELRTAVVVARANACLSQINWESVRPVGEA</sequence>
<accession>A0A5E4LRT3</accession>
<dbReference type="EMBL" id="CABMJJ010000009">
    <property type="protein sequence ID" value="VVC04129.1"/>
    <property type="molecule type" value="Genomic_DNA"/>
</dbReference>
<evidence type="ECO:0000313" key="2">
    <source>
        <dbReference type="Proteomes" id="UP000789941"/>
    </source>
</evidence>
<proteinExistence type="predicted"/>
<dbReference type="Proteomes" id="UP000789941">
    <property type="component" value="Unassembled WGS sequence"/>
</dbReference>
<name>A0A5E4LRT3_9ARCH</name>
<comment type="caution">
    <text evidence="1">The sequence shown here is derived from an EMBL/GenBank/DDBJ whole genome shotgun (WGS) entry which is preliminary data.</text>
</comment>
<evidence type="ECO:0000313" key="1">
    <source>
        <dbReference type="EMBL" id="VVC04129.1"/>
    </source>
</evidence>